<evidence type="ECO:0000313" key="2">
    <source>
        <dbReference type="Proteomes" id="UP000683424"/>
    </source>
</evidence>
<dbReference type="InterPro" id="IPR033653">
    <property type="entry name" value="NTP-PPase_DR2231-like"/>
</dbReference>
<protein>
    <recommendedName>
        <fullName evidence="3">NTP pyrophosphohydrolase-like domain</fullName>
    </recommendedName>
</protein>
<dbReference type="Proteomes" id="UP000683424">
    <property type="component" value="Segment"/>
</dbReference>
<dbReference type="InterPro" id="IPR023292">
    <property type="entry name" value="NTP_PyroPHydrolase-like_dom_sf"/>
</dbReference>
<sequence length="148" mass="16457">MSSDNKELLVSGIERTKQWFEQAIPEPTDEQKSIQLGCHIEEVAEMLSAVDLHEWAHDIDLLATDLKVGDDAVSNLSINKKELLDSLADQIVTAIGVAHMFGFDIIGALEEVNRSNFSKFENGKPVFDDNGKITKGKNYTPPNLKPYI</sequence>
<keyword evidence="2" id="KW-1185">Reference proteome</keyword>
<reference evidence="1" key="1">
    <citation type="submission" date="2020-09" db="EMBL/GenBank/DDBJ databases">
        <authorList>
            <person name="Gao C."/>
            <person name="Qiu Z."/>
        </authorList>
    </citation>
    <scope>NUCLEOTIDE SEQUENCE</scope>
</reference>
<organism evidence="1 2">
    <name type="scientific">Vibrio phage vB_VpP_BT-1011</name>
    <dbReference type="NCBI Taxonomy" id="2799672"/>
    <lineage>
        <taxon>Viruses</taxon>
        <taxon>Duplodnaviria</taxon>
        <taxon>Heunggongvirae</taxon>
        <taxon>Uroviricota</taxon>
        <taxon>Caudoviricetes</taxon>
        <taxon>Tieomvirus</taxon>
        <taxon>Tieomvirus BT1011</taxon>
    </lineage>
</organism>
<dbReference type="CDD" id="cd11530">
    <property type="entry name" value="NTP-PPase_DR2231_like"/>
    <property type="match status" value="1"/>
</dbReference>
<evidence type="ECO:0008006" key="3">
    <source>
        <dbReference type="Google" id="ProtNLM"/>
    </source>
</evidence>
<dbReference type="EMBL" id="MW009675">
    <property type="protein sequence ID" value="QWX10220.1"/>
    <property type="molecule type" value="Genomic_DNA"/>
</dbReference>
<name>A0A8F2XX10_9CAUD</name>
<gene>
    <name evidence="1" type="ORF">vBVpPBT1011_0021</name>
</gene>
<evidence type="ECO:0000313" key="1">
    <source>
        <dbReference type="EMBL" id="QWX10220.1"/>
    </source>
</evidence>
<dbReference type="Gene3D" id="1.10.3420.10">
    <property type="entry name" value="putative ntp pyrophosphohydrolase like domain"/>
    <property type="match status" value="1"/>
</dbReference>
<accession>A0A8F2XX10</accession>
<proteinExistence type="predicted"/>